<dbReference type="InterPro" id="IPR002549">
    <property type="entry name" value="AI-2E-like"/>
</dbReference>
<evidence type="ECO:0000256" key="7">
    <source>
        <dbReference type="SAM" id="Phobius"/>
    </source>
</evidence>
<sequence>MPRPRGTGRTTFLAMSDPLPTHSTQAPPGPGPAPQPTLLTGLQQPAWRLAMVLVAIGGTLVFLQWARVFLVPLTFGVVLAFALNPLVVRLQHWYVPRPVAAAVIVLGLWLAGGAVVFGMQDGVSAVAERVPLAAERMAESVDRVRDRLSGAVDKMRQVTTAVEHATEGVPAKPPSQPARRPAAAAPPAPHDTLPVLPLREFVWTGSASLFALAGQLVVVSFLVYFLLASGQALKRKWVRAVGRTLSEKKRAVRMMAGIGTQIQYSLLVLFASNIMLGILTAVAFALLGMDDATVWGLAAAVLHFVPYLGSVVMVVASGIGAYLQMGTWADALIVAGTTLVFATLVGTLLMTWLQSRASKLDPCVVYIGLLLWGWLWGVWGLLLGTSVTAMIKVVCDHVERLRPLGVLLGTTDAPAGVWQRLLDRLRGRPTRRRQGAPRR</sequence>
<dbReference type="KEGG" id="rpi:Rpic_3776"/>
<proteinExistence type="inferred from homology"/>
<dbReference type="GO" id="GO:0016020">
    <property type="term" value="C:membrane"/>
    <property type="evidence" value="ECO:0007669"/>
    <property type="project" value="UniProtKB-SubCell"/>
</dbReference>
<dbReference type="GO" id="GO:0055085">
    <property type="term" value="P:transmembrane transport"/>
    <property type="evidence" value="ECO:0007669"/>
    <property type="project" value="TreeGrafter"/>
</dbReference>
<name>B2UH41_RALPJ</name>
<dbReference type="HOGENOM" id="CLU_031275_0_1_4"/>
<feature type="transmembrane region" description="Helical" evidence="7">
    <location>
        <begin position="69"/>
        <end position="87"/>
    </location>
</feature>
<feature type="transmembrane region" description="Helical" evidence="7">
    <location>
        <begin position="364"/>
        <end position="383"/>
    </location>
</feature>
<feature type="transmembrane region" description="Helical" evidence="7">
    <location>
        <begin position="46"/>
        <end position="63"/>
    </location>
</feature>
<feature type="transmembrane region" description="Helical" evidence="7">
    <location>
        <begin position="331"/>
        <end position="352"/>
    </location>
</feature>
<evidence type="ECO:0000256" key="1">
    <source>
        <dbReference type="ARBA" id="ARBA00004141"/>
    </source>
</evidence>
<feature type="transmembrane region" description="Helical" evidence="7">
    <location>
        <begin position="264"/>
        <end position="288"/>
    </location>
</feature>
<evidence type="ECO:0000313" key="8">
    <source>
        <dbReference type="EMBL" id="ACD28892.1"/>
    </source>
</evidence>
<organism evidence="8">
    <name type="scientific">Ralstonia pickettii (strain 12J)</name>
    <dbReference type="NCBI Taxonomy" id="402626"/>
    <lineage>
        <taxon>Bacteria</taxon>
        <taxon>Pseudomonadati</taxon>
        <taxon>Pseudomonadota</taxon>
        <taxon>Betaproteobacteria</taxon>
        <taxon>Burkholderiales</taxon>
        <taxon>Burkholderiaceae</taxon>
        <taxon>Ralstonia</taxon>
    </lineage>
</organism>
<dbReference type="EMBL" id="CP001069">
    <property type="protein sequence ID" value="ACD28892.1"/>
    <property type="molecule type" value="Genomic_DNA"/>
</dbReference>
<evidence type="ECO:0000256" key="3">
    <source>
        <dbReference type="ARBA" id="ARBA00022692"/>
    </source>
</evidence>
<evidence type="ECO:0008006" key="9">
    <source>
        <dbReference type="Google" id="ProtNLM"/>
    </source>
</evidence>
<dbReference type="PANTHER" id="PTHR21716">
    <property type="entry name" value="TRANSMEMBRANE PROTEIN"/>
    <property type="match status" value="1"/>
</dbReference>
<feature type="region of interest" description="Disordered" evidence="6">
    <location>
        <begin position="161"/>
        <end position="188"/>
    </location>
</feature>
<dbReference type="AlphaFoldDB" id="B2UH41"/>
<evidence type="ECO:0000256" key="2">
    <source>
        <dbReference type="ARBA" id="ARBA00009773"/>
    </source>
</evidence>
<dbReference type="PATRIC" id="fig|402626.5.peg.17"/>
<feature type="transmembrane region" description="Helical" evidence="7">
    <location>
        <begin position="294"/>
        <end position="319"/>
    </location>
</feature>
<evidence type="ECO:0000256" key="4">
    <source>
        <dbReference type="ARBA" id="ARBA00022989"/>
    </source>
</evidence>
<comment type="similarity">
    <text evidence="2">Belongs to the autoinducer-2 exporter (AI-2E) (TC 2.A.86) family.</text>
</comment>
<protein>
    <recommendedName>
        <fullName evidence="9">AI-2E family transporter</fullName>
    </recommendedName>
</protein>
<dbReference type="STRING" id="402626.Rpic_3776"/>
<keyword evidence="4 7" id="KW-1133">Transmembrane helix</keyword>
<reference evidence="8" key="1">
    <citation type="submission" date="2008-05" db="EMBL/GenBank/DDBJ databases">
        <title>Complete sequence of chromosome2 of Ralstonia pickettii 12J.</title>
        <authorList>
            <consortium name="US DOE Joint Genome Institute"/>
            <person name="Lucas S."/>
            <person name="Copeland A."/>
            <person name="Lapidus A."/>
            <person name="Glavina del Rio T."/>
            <person name="Dalin E."/>
            <person name="Tice H."/>
            <person name="Bruce D."/>
            <person name="Goodwin L."/>
            <person name="Pitluck S."/>
            <person name="Meincke L."/>
            <person name="Brettin T."/>
            <person name="Detter J.C."/>
            <person name="Han C."/>
            <person name="Kuske C.R."/>
            <person name="Schmutz J."/>
            <person name="Larimer F."/>
            <person name="Land M."/>
            <person name="Hauser L."/>
            <person name="Kyrpides N."/>
            <person name="Mikhailova N."/>
            <person name="Marsh T."/>
            <person name="Richardson P."/>
        </authorList>
    </citation>
    <scope>NUCLEOTIDE SEQUENCE</scope>
    <source>
        <strain evidence="8">12J</strain>
    </source>
</reference>
<feature type="region of interest" description="Disordered" evidence="6">
    <location>
        <begin position="1"/>
        <end position="35"/>
    </location>
</feature>
<evidence type="ECO:0000256" key="6">
    <source>
        <dbReference type="SAM" id="MobiDB-lite"/>
    </source>
</evidence>
<dbReference type="Pfam" id="PF01594">
    <property type="entry name" value="AI-2E_transport"/>
    <property type="match status" value="1"/>
</dbReference>
<keyword evidence="3 7" id="KW-0812">Transmembrane</keyword>
<feature type="transmembrane region" description="Helical" evidence="7">
    <location>
        <begin position="201"/>
        <end position="227"/>
    </location>
</feature>
<comment type="subcellular location">
    <subcellularLocation>
        <location evidence="1">Membrane</location>
        <topology evidence="1">Multi-pass membrane protein</topology>
    </subcellularLocation>
</comment>
<feature type="transmembrane region" description="Helical" evidence="7">
    <location>
        <begin position="99"/>
        <end position="119"/>
    </location>
</feature>
<dbReference type="PANTHER" id="PTHR21716:SF16">
    <property type="entry name" value="BLL1467 PROTEIN"/>
    <property type="match status" value="1"/>
</dbReference>
<evidence type="ECO:0000256" key="5">
    <source>
        <dbReference type="ARBA" id="ARBA00023136"/>
    </source>
</evidence>
<accession>B2UH41</accession>
<gene>
    <name evidence="8" type="ordered locus">Rpic_3776</name>
</gene>
<dbReference type="eggNOG" id="COG0628">
    <property type="taxonomic scope" value="Bacteria"/>
</dbReference>
<keyword evidence="5 7" id="KW-0472">Membrane</keyword>